<protein>
    <submittedName>
        <fullName evidence="1">Uncharacterized protein</fullName>
    </submittedName>
</protein>
<proteinExistence type="predicted"/>
<dbReference type="EMBL" id="BSUK01000001">
    <property type="protein sequence ID" value="GMA23249.1"/>
    <property type="molecule type" value="Genomic_DNA"/>
</dbReference>
<comment type="caution">
    <text evidence="1">The sequence shown here is derived from an EMBL/GenBank/DDBJ whole genome shotgun (WGS) entry which is preliminary data.</text>
</comment>
<evidence type="ECO:0000313" key="1">
    <source>
        <dbReference type="EMBL" id="GMA23249.1"/>
    </source>
</evidence>
<gene>
    <name evidence="1" type="ORF">GCM10025864_10080</name>
</gene>
<organism evidence="1 2">
    <name type="scientific">Luteimicrobium album</name>
    <dbReference type="NCBI Taxonomy" id="1054550"/>
    <lineage>
        <taxon>Bacteria</taxon>
        <taxon>Bacillati</taxon>
        <taxon>Actinomycetota</taxon>
        <taxon>Actinomycetes</taxon>
        <taxon>Micrococcales</taxon>
        <taxon>Luteimicrobium</taxon>
    </lineage>
</organism>
<keyword evidence="2" id="KW-1185">Reference proteome</keyword>
<sequence>MPIVGMNCDTIPVKSASGRAYGVRRIVRKTNVKALDSAASTTRDVMKSDALRCAVSHSVRTSVCRFGVSRAHTAARNRGPAADR</sequence>
<evidence type="ECO:0000313" key="2">
    <source>
        <dbReference type="Proteomes" id="UP001157091"/>
    </source>
</evidence>
<name>A0ABQ6HZW1_9MICO</name>
<dbReference type="Proteomes" id="UP001157091">
    <property type="component" value="Unassembled WGS sequence"/>
</dbReference>
<accession>A0ABQ6HZW1</accession>
<reference evidence="2" key="1">
    <citation type="journal article" date="2019" name="Int. J. Syst. Evol. Microbiol.">
        <title>The Global Catalogue of Microorganisms (GCM) 10K type strain sequencing project: providing services to taxonomists for standard genome sequencing and annotation.</title>
        <authorList>
            <consortium name="The Broad Institute Genomics Platform"/>
            <consortium name="The Broad Institute Genome Sequencing Center for Infectious Disease"/>
            <person name="Wu L."/>
            <person name="Ma J."/>
        </authorList>
    </citation>
    <scope>NUCLEOTIDE SEQUENCE [LARGE SCALE GENOMIC DNA]</scope>
    <source>
        <strain evidence="2">NBRC 106348</strain>
    </source>
</reference>